<gene>
    <name evidence="1" type="ORF">ALP40_01220</name>
</gene>
<protein>
    <submittedName>
        <fullName evidence="1">Uncharacterized protein</fullName>
    </submittedName>
</protein>
<dbReference type="EMBL" id="RBTP01000002">
    <property type="protein sequence ID" value="RMT85456.1"/>
    <property type="molecule type" value="Genomic_DNA"/>
</dbReference>
<name>A0A3M5PN26_PSEVI</name>
<dbReference type="Proteomes" id="UP000273854">
    <property type="component" value="Unassembled WGS sequence"/>
</dbReference>
<organism evidence="1 2">
    <name type="scientific">Pseudomonas viridiflava</name>
    <name type="common">Phytomonas viridiflava</name>
    <dbReference type="NCBI Taxonomy" id="33069"/>
    <lineage>
        <taxon>Bacteria</taxon>
        <taxon>Pseudomonadati</taxon>
        <taxon>Pseudomonadota</taxon>
        <taxon>Gammaproteobacteria</taxon>
        <taxon>Pseudomonadales</taxon>
        <taxon>Pseudomonadaceae</taxon>
        <taxon>Pseudomonas</taxon>
    </lineage>
</organism>
<accession>A0A3M5PN26</accession>
<comment type="caution">
    <text evidence="1">The sequence shown here is derived from an EMBL/GenBank/DDBJ whole genome shotgun (WGS) entry which is preliminary data.</text>
</comment>
<evidence type="ECO:0000313" key="2">
    <source>
        <dbReference type="Proteomes" id="UP000273854"/>
    </source>
</evidence>
<proteinExistence type="predicted"/>
<dbReference type="RefSeq" id="WP_122206311.1">
    <property type="nucleotide sequence ID" value="NZ_RBTP01000002.1"/>
</dbReference>
<reference evidence="1 2" key="1">
    <citation type="submission" date="2018-08" db="EMBL/GenBank/DDBJ databases">
        <title>Recombination of ecologically and evolutionarily significant loci maintains genetic cohesion in the Pseudomonas syringae species complex.</title>
        <authorList>
            <person name="Dillon M."/>
            <person name="Thakur S."/>
            <person name="Almeida R.N.D."/>
            <person name="Weir B.S."/>
            <person name="Guttman D.S."/>
        </authorList>
    </citation>
    <scope>NUCLEOTIDE SEQUENCE [LARGE SCALE GENOMIC DNA]</scope>
    <source>
        <strain evidence="1 2">ICMP 19473</strain>
    </source>
</reference>
<sequence length="109" mass="11856">MYFPAKLMQATKVSFEGPISGYLLDARPAGAGFKGAMFFDIHQRSGNGDTVITDEVAMMEEEQGYSVVVTVRGERYVIVSFLLFMVEEVDGGEQTVVLSMTRNAASSSS</sequence>
<dbReference type="AlphaFoldDB" id="A0A3M5PN26"/>
<dbReference type="OrthoDB" id="7016252at2"/>
<evidence type="ECO:0000313" key="1">
    <source>
        <dbReference type="EMBL" id="RMT85456.1"/>
    </source>
</evidence>